<sequence length="520" mass="57978">MEKFKEIFRSLNLNDNDLTLYGNNVAKVNTTNFNNKKQGKLILMTSINPTPAGEGKTTTAIGLADGLNLINKKAILALREPSMGPVFGRKGTATGGGESEVVPVDDINLNFTGDIHAITSANNLISATIDSELYWKSSLNIDPTKVIWKRCVDLNDRALRDVEIKISKTITRKEQFTITAASNIMTILSLSTSVEDLRLRLENSLVAYTFDNKEVFIKDLNIVGSLMVILKDAIKPNLVVTKYKTPTLIHCGPFANIATGTNSIISTNLGLSLGEYCIVESGFGSDLGFEKFMNVINYSNDLIPSCVVMVVTIRALLLHDDFNNNFKHLDQHLKHVKLYNLNLVVAINFIKGDDVNNLNSLKEWLTNNNYDFEINEAYTKGAEGAKNLAILVDKLSNKKADFKKLINNNDSLELKIEKVIKNFYYLNEFSFSNKALDKLNEINNSDYKYYPICMVKSFASIDGNDSNQSNYKMEIKNLEVNTGAKFIVVYTNQVMSMPGLNKEPNSKEIDLINNVVVGLK</sequence>
<keyword evidence="4" id="KW-0067">ATP-binding</keyword>
<keyword evidence="3" id="KW-0547">Nucleotide-binding</keyword>
<dbReference type="KEGG" id="stur:STURON_00971"/>
<evidence type="ECO:0000256" key="2">
    <source>
        <dbReference type="ARBA" id="ARBA00022598"/>
    </source>
</evidence>
<dbReference type="OrthoDB" id="9761733at2"/>
<evidence type="ECO:0000256" key="3">
    <source>
        <dbReference type="ARBA" id="ARBA00022741"/>
    </source>
</evidence>
<evidence type="ECO:0000313" key="6">
    <source>
        <dbReference type="EMBL" id="AKU80217.1"/>
    </source>
</evidence>
<evidence type="ECO:0000256" key="5">
    <source>
        <dbReference type="SAM" id="Coils"/>
    </source>
</evidence>
<name>A0A0K1P8I6_9MOLU</name>
<dbReference type="PATRIC" id="fig|216946.3.peg.1004"/>
<dbReference type="Gene3D" id="3.40.50.300">
    <property type="entry name" value="P-loop containing nucleotide triphosphate hydrolases"/>
    <property type="match status" value="1"/>
</dbReference>
<keyword evidence="2 6" id="KW-0436">Ligase</keyword>
<dbReference type="Gene3D" id="3.30.1510.10">
    <property type="entry name" value="Domain 2, N(10)-formyltetrahydrofolate synthetase"/>
    <property type="match status" value="1"/>
</dbReference>
<dbReference type="GO" id="GO:0005524">
    <property type="term" value="F:ATP binding"/>
    <property type="evidence" value="ECO:0007669"/>
    <property type="project" value="UniProtKB-KW"/>
</dbReference>
<evidence type="ECO:0000256" key="4">
    <source>
        <dbReference type="ARBA" id="ARBA00022840"/>
    </source>
</evidence>
<reference evidence="6 7" key="1">
    <citation type="journal article" date="2015" name="Genome Announc.">
        <title>Complete Genome Sequence of Spiroplasma turonicum Strain Tab4cT, a Parasite of a Horse Fly, Haematopota sp. (Diptera: Tabanidae).</title>
        <authorList>
            <person name="Davis R.E."/>
            <person name="Shao J."/>
            <person name="Zhao Y."/>
            <person name="Gasparich G.E."/>
            <person name="Gaynor B.J."/>
            <person name="Donofrio N."/>
        </authorList>
    </citation>
    <scope>NUCLEOTIDE SEQUENCE [LARGE SCALE GENOMIC DNA]</scope>
    <source>
        <strain evidence="6 7">Tab4c</strain>
    </source>
</reference>
<dbReference type="RefSeq" id="WP_075048778.1">
    <property type="nucleotide sequence ID" value="NZ_CP012328.1"/>
</dbReference>
<dbReference type="InterPro" id="IPR000559">
    <property type="entry name" value="Formate_THF_ligase"/>
</dbReference>
<dbReference type="AlphaFoldDB" id="A0A0K1P8I6"/>
<dbReference type="Proteomes" id="UP000067243">
    <property type="component" value="Chromosome"/>
</dbReference>
<dbReference type="STRING" id="216946.STURO_v1c09660"/>
<dbReference type="EMBL" id="CP012328">
    <property type="protein sequence ID" value="AKU80217.1"/>
    <property type="molecule type" value="Genomic_DNA"/>
</dbReference>
<organism evidence="6 7">
    <name type="scientific">Spiroplasma turonicum</name>
    <dbReference type="NCBI Taxonomy" id="216946"/>
    <lineage>
        <taxon>Bacteria</taxon>
        <taxon>Bacillati</taxon>
        <taxon>Mycoplasmatota</taxon>
        <taxon>Mollicutes</taxon>
        <taxon>Entomoplasmatales</taxon>
        <taxon>Spiroplasmataceae</taxon>
        <taxon>Spiroplasma</taxon>
    </lineage>
</organism>
<gene>
    <name evidence="6" type="primary">fhs</name>
    <name evidence="6" type="ORF">STURON_00971</name>
</gene>
<dbReference type="GO" id="GO:0006730">
    <property type="term" value="P:one-carbon metabolic process"/>
    <property type="evidence" value="ECO:0007669"/>
    <property type="project" value="UniProtKB-KW"/>
</dbReference>
<keyword evidence="5" id="KW-0175">Coiled coil</keyword>
<dbReference type="GO" id="GO:0004329">
    <property type="term" value="F:formate-tetrahydrofolate ligase activity"/>
    <property type="evidence" value="ECO:0007669"/>
    <property type="project" value="InterPro"/>
</dbReference>
<accession>A0A0K1P8I6</accession>
<evidence type="ECO:0000313" key="7">
    <source>
        <dbReference type="Proteomes" id="UP000067243"/>
    </source>
</evidence>
<evidence type="ECO:0000256" key="1">
    <source>
        <dbReference type="ARBA" id="ARBA00022563"/>
    </source>
</evidence>
<dbReference type="Gene3D" id="3.10.410.10">
    <property type="entry name" value="Formyltetrahydrofolate synthetase, domain 3"/>
    <property type="match status" value="1"/>
</dbReference>
<dbReference type="InterPro" id="IPR027417">
    <property type="entry name" value="P-loop_NTPase"/>
</dbReference>
<keyword evidence="1" id="KW-0554">One-carbon metabolism</keyword>
<dbReference type="SUPFAM" id="SSF52540">
    <property type="entry name" value="P-loop containing nucleoside triphosphate hydrolases"/>
    <property type="match status" value="1"/>
</dbReference>
<dbReference type="Pfam" id="PF01268">
    <property type="entry name" value="FTHFS"/>
    <property type="match status" value="1"/>
</dbReference>
<protein>
    <submittedName>
        <fullName evidence="6">Formate--tetrahydrofolate ligase</fullName>
    </submittedName>
</protein>
<proteinExistence type="predicted"/>
<feature type="coiled-coil region" evidence="5">
    <location>
        <begin position="395"/>
        <end position="422"/>
    </location>
</feature>
<keyword evidence="7" id="KW-1185">Reference proteome</keyword>